<sequence length="327" mass="34252">MEKSVRVVTALEYGPAEVLHIEERPTPAPAEDGVVVAVKAAGVNLMDTYSRRGLVPGIPLPLAVGVEGAGTVIAAGDRSGAQVGDRVAWERVPGSYAERVAVPNTRLVPIPDGVPFESPAGGLMQALTAHYLACVAVPVPKGARVLIHSAASGVGRMLTQLAAHRGAQVLATVSQPHKAGVALEAGAHHVLVRNDVADLGAAIADLTGGRGVDIVFDGTGKALFETSVAALRVGGTFVTYGYAGGHIPPIRLWDQPHGVHLLRLRGDAPEQSAEQWRRRAEQVMSWIADGTLTVLIDRTYSLDEAPTAHRDIESQHTTGKLLLIPGT</sequence>
<dbReference type="GO" id="GO:0070402">
    <property type="term" value="F:NADPH binding"/>
    <property type="evidence" value="ECO:0007669"/>
    <property type="project" value="TreeGrafter"/>
</dbReference>
<keyword evidence="1" id="KW-0521">NADP</keyword>
<accession>A0A100W392</accession>
<gene>
    <name evidence="4" type="ORF">RMCB_4930</name>
</gene>
<dbReference type="STRING" id="146020.RMCB_4930"/>
<proteinExistence type="predicted"/>
<dbReference type="GO" id="GO:0003960">
    <property type="term" value="F:quinone reductase (NADPH) activity"/>
    <property type="evidence" value="ECO:0007669"/>
    <property type="project" value="TreeGrafter"/>
</dbReference>
<dbReference type="InterPro" id="IPR013154">
    <property type="entry name" value="ADH-like_N"/>
</dbReference>
<dbReference type="InterPro" id="IPR020843">
    <property type="entry name" value="ER"/>
</dbReference>
<dbReference type="SUPFAM" id="SSF50129">
    <property type="entry name" value="GroES-like"/>
    <property type="match status" value="1"/>
</dbReference>
<dbReference type="EMBL" id="BCSX01000044">
    <property type="protein sequence ID" value="GAS90834.1"/>
    <property type="molecule type" value="Genomic_DNA"/>
</dbReference>
<dbReference type="SUPFAM" id="SSF51735">
    <property type="entry name" value="NAD(P)-binding Rossmann-fold domains"/>
    <property type="match status" value="1"/>
</dbReference>
<name>A0A100W392_9MYCO</name>
<organism evidence="4 5">
    <name type="scientific">Mycolicibacterium brisbanense</name>
    <dbReference type="NCBI Taxonomy" id="146020"/>
    <lineage>
        <taxon>Bacteria</taxon>
        <taxon>Bacillati</taxon>
        <taxon>Actinomycetota</taxon>
        <taxon>Actinomycetes</taxon>
        <taxon>Mycobacteriales</taxon>
        <taxon>Mycobacteriaceae</taxon>
        <taxon>Mycolicibacterium</taxon>
    </lineage>
</organism>
<comment type="caution">
    <text evidence="4">The sequence shown here is derived from an EMBL/GenBank/DDBJ whole genome shotgun (WGS) entry which is preliminary data.</text>
</comment>
<protein>
    <submittedName>
        <fullName evidence="4">Quinone oxidoreductase</fullName>
    </submittedName>
</protein>
<dbReference type="OrthoDB" id="3727682at2"/>
<reference evidence="5" key="2">
    <citation type="submission" date="2016-02" db="EMBL/GenBank/DDBJ databases">
        <title>Draft genome sequence of five rapidly growing Mycobacterium species.</title>
        <authorList>
            <person name="Katahira K."/>
            <person name="Gotou Y."/>
            <person name="Iida K."/>
            <person name="Ogura Y."/>
            <person name="Hayashi T."/>
        </authorList>
    </citation>
    <scope>NUCLEOTIDE SEQUENCE [LARGE SCALE GENOMIC DNA]</scope>
    <source>
        <strain evidence="5">JCM15654</strain>
    </source>
</reference>
<feature type="domain" description="Enoyl reductase (ER)" evidence="3">
    <location>
        <begin position="14"/>
        <end position="323"/>
    </location>
</feature>
<dbReference type="PANTHER" id="PTHR48106:SF13">
    <property type="entry name" value="QUINONE OXIDOREDUCTASE-RELATED"/>
    <property type="match status" value="1"/>
</dbReference>
<dbReference type="InterPro" id="IPR036291">
    <property type="entry name" value="NAD(P)-bd_dom_sf"/>
</dbReference>
<dbReference type="Gene3D" id="3.90.180.10">
    <property type="entry name" value="Medium-chain alcohol dehydrogenases, catalytic domain"/>
    <property type="match status" value="1"/>
</dbReference>
<evidence type="ECO:0000313" key="4">
    <source>
        <dbReference type="EMBL" id="GAS90834.1"/>
    </source>
</evidence>
<dbReference type="Pfam" id="PF08240">
    <property type="entry name" value="ADH_N"/>
    <property type="match status" value="1"/>
</dbReference>
<dbReference type="Proteomes" id="UP000069620">
    <property type="component" value="Unassembled WGS sequence"/>
</dbReference>
<evidence type="ECO:0000313" key="5">
    <source>
        <dbReference type="Proteomes" id="UP000069620"/>
    </source>
</evidence>
<dbReference type="InterPro" id="IPR011032">
    <property type="entry name" value="GroES-like_sf"/>
</dbReference>
<keyword evidence="2" id="KW-0560">Oxidoreductase</keyword>
<keyword evidence="5" id="KW-1185">Reference proteome</keyword>
<evidence type="ECO:0000259" key="3">
    <source>
        <dbReference type="SMART" id="SM00829"/>
    </source>
</evidence>
<dbReference type="Pfam" id="PF00107">
    <property type="entry name" value="ADH_zinc_N"/>
    <property type="match status" value="1"/>
</dbReference>
<evidence type="ECO:0000256" key="2">
    <source>
        <dbReference type="ARBA" id="ARBA00023002"/>
    </source>
</evidence>
<dbReference type="SMART" id="SM00829">
    <property type="entry name" value="PKS_ER"/>
    <property type="match status" value="1"/>
</dbReference>
<reference evidence="5" key="1">
    <citation type="journal article" date="2016" name="Genome Announc.">
        <title>Draft Genome Sequences of Five Rapidly Growing Mycobacterium Species, M. thermoresistibile, M. fortuitum subsp. acetamidolyticum, M. canariasense, M. brisbanense, and M. novocastrense.</title>
        <authorList>
            <person name="Katahira K."/>
            <person name="Ogura Y."/>
            <person name="Gotoh Y."/>
            <person name="Hayashi T."/>
        </authorList>
    </citation>
    <scope>NUCLEOTIDE SEQUENCE [LARGE SCALE GENOMIC DNA]</scope>
    <source>
        <strain evidence="5">JCM15654</strain>
    </source>
</reference>
<evidence type="ECO:0000256" key="1">
    <source>
        <dbReference type="ARBA" id="ARBA00022857"/>
    </source>
</evidence>
<dbReference type="InterPro" id="IPR013149">
    <property type="entry name" value="ADH-like_C"/>
</dbReference>
<dbReference type="AlphaFoldDB" id="A0A100W392"/>
<dbReference type="GO" id="GO:0005829">
    <property type="term" value="C:cytosol"/>
    <property type="evidence" value="ECO:0007669"/>
    <property type="project" value="TreeGrafter"/>
</dbReference>
<dbReference type="GO" id="GO:0035925">
    <property type="term" value="F:mRNA 3'-UTR AU-rich region binding"/>
    <property type="evidence" value="ECO:0007669"/>
    <property type="project" value="TreeGrafter"/>
</dbReference>
<dbReference type="PANTHER" id="PTHR48106">
    <property type="entry name" value="QUINONE OXIDOREDUCTASE PIG3-RELATED"/>
    <property type="match status" value="1"/>
</dbReference>
<dbReference type="Gene3D" id="3.40.50.720">
    <property type="entry name" value="NAD(P)-binding Rossmann-like Domain"/>
    <property type="match status" value="1"/>
</dbReference>